<evidence type="ECO:0000313" key="1">
    <source>
        <dbReference type="EMBL" id="CDH54841.1"/>
    </source>
</evidence>
<comment type="caution">
    <text evidence="1">The sequence shown here is derived from an EMBL/GenBank/DDBJ whole genome shotgun (WGS) entry which is preliminary data.</text>
</comment>
<sequence>MRIRFRVISFSPLLDIHLINLQRLWIDLPSGLTLCQRVSDPSFSGTCQIIRHRYNLDEIMEHCPNLITLKWSGSPLYTRNEKQYDTLRILQLQGGDDEYHDLLAKLPGLVVLSIDVGLSIYSLDRVSRYCPSLKCIKYYTHPFDVIQWPYEYDQSLEPGIQELYFGDGYYGDLTENINENLIRASKTLKYLEVQHSLYEEEPAMILLPSDTTFPHLIHLSGAPESDDILRLLLSIIPRAPSLEVIKLGHPFILWEDTAPIDTMTALVHLTDTNVIMEENYQEIDVLKRFLTIHIQKGSHSPLRSLAIGIWTEECAQELLPLLLQLTLLEKLHLAVDYDSPLTTILDAIATKSAMKQLKISVVICDTIDEPIFGSLQHATSLTSLIIDVHHLSTMAALSLLELTRLVHLQIPFEGLEDMTIDVLRNQFPNIIPLESMF</sequence>
<gene>
    <name evidence="1" type="ORF">LCOR_06055.1</name>
</gene>
<dbReference type="Proteomes" id="UP000027586">
    <property type="component" value="Unassembled WGS sequence"/>
</dbReference>
<dbReference type="EMBL" id="CBTN010000025">
    <property type="protein sequence ID" value="CDH54841.1"/>
    <property type="molecule type" value="Genomic_DNA"/>
</dbReference>
<evidence type="ECO:0008006" key="3">
    <source>
        <dbReference type="Google" id="ProtNLM"/>
    </source>
</evidence>
<dbReference type="SUPFAM" id="SSF52047">
    <property type="entry name" value="RNI-like"/>
    <property type="match status" value="1"/>
</dbReference>
<dbReference type="AlphaFoldDB" id="A0A068S0R3"/>
<dbReference type="InterPro" id="IPR032675">
    <property type="entry name" value="LRR_dom_sf"/>
</dbReference>
<name>A0A068S0R3_9FUNG</name>
<accession>A0A068S0R3</accession>
<organism evidence="1 2">
    <name type="scientific">Lichtheimia corymbifera JMRC:FSU:9682</name>
    <dbReference type="NCBI Taxonomy" id="1263082"/>
    <lineage>
        <taxon>Eukaryota</taxon>
        <taxon>Fungi</taxon>
        <taxon>Fungi incertae sedis</taxon>
        <taxon>Mucoromycota</taxon>
        <taxon>Mucoromycotina</taxon>
        <taxon>Mucoromycetes</taxon>
        <taxon>Mucorales</taxon>
        <taxon>Lichtheimiaceae</taxon>
        <taxon>Lichtheimia</taxon>
    </lineage>
</organism>
<dbReference type="VEuPathDB" id="FungiDB:LCOR_06055.1"/>
<keyword evidence="2" id="KW-1185">Reference proteome</keyword>
<dbReference type="Gene3D" id="3.80.10.10">
    <property type="entry name" value="Ribonuclease Inhibitor"/>
    <property type="match status" value="1"/>
</dbReference>
<proteinExistence type="predicted"/>
<evidence type="ECO:0000313" key="2">
    <source>
        <dbReference type="Proteomes" id="UP000027586"/>
    </source>
</evidence>
<reference evidence="1" key="1">
    <citation type="submission" date="2013-08" db="EMBL/GenBank/DDBJ databases">
        <title>Gene expansion shapes genome architecture in the human pathogen Lichtheimia corymbifera: an evolutionary genomics analysis in the ancient terrestrial Mucorales (Mucoromycotina).</title>
        <authorList>
            <person name="Schwartze V.U."/>
            <person name="Winter S."/>
            <person name="Shelest E."/>
            <person name="Marcet-Houben M."/>
            <person name="Horn F."/>
            <person name="Wehner S."/>
            <person name="Hoffmann K."/>
            <person name="Riege K."/>
            <person name="Sammeth M."/>
            <person name="Nowrousian M."/>
            <person name="Valiante V."/>
            <person name="Linde J."/>
            <person name="Jacobsen I.D."/>
            <person name="Marz M."/>
            <person name="Brakhage A.A."/>
            <person name="Gabaldon T."/>
            <person name="Bocker S."/>
            <person name="Voigt K."/>
        </authorList>
    </citation>
    <scope>NUCLEOTIDE SEQUENCE [LARGE SCALE GENOMIC DNA]</scope>
    <source>
        <strain evidence="1">FSU 9682</strain>
    </source>
</reference>
<dbReference type="OrthoDB" id="10389136at2759"/>
<protein>
    <recommendedName>
        <fullName evidence="3">F-box domain-containing protein</fullName>
    </recommendedName>
</protein>